<evidence type="ECO:0000256" key="4">
    <source>
        <dbReference type="RuleBase" id="RU361153"/>
    </source>
</evidence>
<dbReference type="InterPro" id="IPR013780">
    <property type="entry name" value="Glyco_hydro_b"/>
</dbReference>
<evidence type="ECO:0000256" key="5">
    <source>
        <dbReference type="SAM" id="MobiDB-lite"/>
    </source>
</evidence>
<dbReference type="OrthoDB" id="1887033at2759"/>
<comment type="caution">
    <text evidence="7">The sequence shown here is derived from an EMBL/GenBank/DDBJ whole genome shotgun (WGS) entry which is preliminary data.</text>
</comment>
<dbReference type="GO" id="GO:0004553">
    <property type="term" value="F:hydrolase activity, hydrolyzing O-glycosyl compounds"/>
    <property type="evidence" value="ECO:0007669"/>
    <property type="project" value="InterPro"/>
</dbReference>
<dbReference type="AlphaFoldDB" id="A0A9K3CM15"/>
<feature type="region of interest" description="Disordered" evidence="5">
    <location>
        <begin position="107"/>
        <end position="141"/>
    </location>
</feature>
<evidence type="ECO:0000313" key="7">
    <source>
        <dbReference type="EMBL" id="GIQ79591.1"/>
    </source>
</evidence>
<organism evidence="7 8">
    <name type="scientific">Kipferlia bialata</name>
    <dbReference type="NCBI Taxonomy" id="797122"/>
    <lineage>
        <taxon>Eukaryota</taxon>
        <taxon>Metamonada</taxon>
        <taxon>Carpediemonas-like organisms</taxon>
        <taxon>Kipferlia</taxon>
    </lineage>
</organism>
<keyword evidence="2 4" id="KW-0378">Hydrolase</keyword>
<sequence length="581" mass="64543">MSFSLGPGWTFDSISMRDGEGICTVREREREGGAELVVKSGDAEVCVVHLRRTEYVSDPIEGCEGQGTYDTVSRGTGLRPLPLPLPQPLPLPLPIAVVNTDRECESVCPLNDSSESDSIREREKQDKKDKKKQKKKQKAKKVKAPAGILPVRVVEGEIEDIVDMLGAAGIYTLIDLHQDLLSRNTCGEGIPQWLLPNERILHAAPFPEPVEQVGYPLDQDGNPDLQDCLSREFATYYLADAVGYLFGALYENKNVMHDNDPSNRYTGYRLLDNLMLHYNAVSTRFAGHPMVLGYDLLNEPFVGEADLHPMYLINPAKFEEEVLAPFYAQIIERIYRNDPNHLFFFEPVVSSFLPTGLGKGGPGIDTVPASQQVFSFHTYCGPSTSDGDPKYYIPCILEDTALFDMRVEDMEKMGTGAMVTEFGAIPNDADGLQDIDYVTQLVETAGLGWIYWQYKGYMDLTTAAGGMGIGEGLFNEDGSAQMEKVRALGHPYARRVQGHLEYASFEQAGNHYHATLNITGVSEVFLNPDLTYPDNGVMVDISTVSGGDAGFYWDRENVLVVEPLNGADWSYMHLDLWDYPV</sequence>
<evidence type="ECO:0000256" key="2">
    <source>
        <dbReference type="ARBA" id="ARBA00022801"/>
    </source>
</evidence>
<proteinExistence type="inferred from homology"/>
<feature type="domain" description="Glycoside hydrolase family 5" evidence="6">
    <location>
        <begin position="157"/>
        <end position="455"/>
    </location>
</feature>
<dbReference type="SUPFAM" id="SSF51445">
    <property type="entry name" value="(Trans)glycosidases"/>
    <property type="match status" value="1"/>
</dbReference>
<gene>
    <name evidence="7" type="ORF">KIPB_000257</name>
</gene>
<dbReference type="InterPro" id="IPR017853">
    <property type="entry name" value="GH"/>
</dbReference>
<comment type="similarity">
    <text evidence="1 4">Belongs to the glycosyl hydrolase 5 (cellulase A) family.</text>
</comment>
<dbReference type="EMBL" id="BDIP01000025">
    <property type="protein sequence ID" value="GIQ79591.1"/>
    <property type="molecule type" value="Genomic_DNA"/>
</dbReference>
<feature type="compositionally biased region" description="Basic and acidic residues" evidence="5">
    <location>
        <begin position="117"/>
        <end position="128"/>
    </location>
</feature>
<keyword evidence="8" id="KW-1185">Reference proteome</keyword>
<accession>A0A9K3CM15</accession>
<evidence type="ECO:0000256" key="3">
    <source>
        <dbReference type="ARBA" id="ARBA00023295"/>
    </source>
</evidence>
<keyword evidence="3 4" id="KW-0326">Glycosidase</keyword>
<dbReference type="Pfam" id="PF00150">
    <property type="entry name" value="Cellulase"/>
    <property type="match status" value="1"/>
</dbReference>
<dbReference type="Gene3D" id="2.60.40.1180">
    <property type="entry name" value="Golgi alpha-mannosidase II"/>
    <property type="match status" value="1"/>
</dbReference>
<dbReference type="PANTHER" id="PTHR31308">
    <property type="match status" value="1"/>
</dbReference>
<dbReference type="GO" id="GO:0000272">
    <property type="term" value="P:polysaccharide catabolic process"/>
    <property type="evidence" value="ECO:0007669"/>
    <property type="project" value="InterPro"/>
</dbReference>
<dbReference type="Proteomes" id="UP000265618">
    <property type="component" value="Unassembled WGS sequence"/>
</dbReference>
<feature type="compositionally biased region" description="Basic residues" evidence="5">
    <location>
        <begin position="129"/>
        <end position="141"/>
    </location>
</feature>
<dbReference type="InterPro" id="IPR001547">
    <property type="entry name" value="Glyco_hydro_5"/>
</dbReference>
<dbReference type="Gene3D" id="3.20.20.80">
    <property type="entry name" value="Glycosidases"/>
    <property type="match status" value="1"/>
</dbReference>
<name>A0A9K3CM15_9EUKA</name>
<dbReference type="PANTHER" id="PTHR31308:SF3">
    <property type="entry name" value="ENDOGLYCOCERAMIDASE"/>
    <property type="match status" value="1"/>
</dbReference>
<protein>
    <recommendedName>
        <fullName evidence="6">Glycoside hydrolase family 5 domain-containing protein</fullName>
    </recommendedName>
</protein>
<reference evidence="7 8" key="1">
    <citation type="journal article" date="2018" name="PLoS ONE">
        <title>The draft genome of Kipferlia bialata reveals reductive genome evolution in fornicate parasites.</title>
        <authorList>
            <person name="Tanifuji G."/>
            <person name="Takabayashi S."/>
            <person name="Kume K."/>
            <person name="Takagi M."/>
            <person name="Nakayama T."/>
            <person name="Kamikawa R."/>
            <person name="Inagaki Y."/>
            <person name="Hashimoto T."/>
        </authorList>
    </citation>
    <scope>NUCLEOTIDE SEQUENCE [LARGE SCALE GENOMIC DNA]</scope>
    <source>
        <strain evidence="7">NY0173</strain>
    </source>
</reference>
<evidence type="ECO:0000259" key="6">
    <source>
        <dbReference type="Pfam" id="PF00150"/>
    </source>
</evidence>
<evidence type="ECO:0000313" key="8">
    <source>
        <dbReference type="Proteomes" id="UP000265618"/>
    </source>
</evidence>
<evidence type="ECO:0000256" key="1">
    <source>
        <dbReference type="ARBA" id="ARBA00005641"/>
    </source>
</evidence>
<dbReference type="InterPro" id="IPR052066">
    <property type="entry name" value="Glycosphingolipid_Hydrolases"/>
</dbReference>